<dbReference type="RefSeq" id="WP_218995700.1">
    <property type="nucleotide sequence ID" value="NZ_CP193913.1"/>
</dbReference>
<protein>
    <submittedName>
        <fullName evidence="3">DUF1311 domain-containing protein</fullName>
    </submittedName>
</protein>
<dbReference type="Pfam" id="PF07007">
    <property type="entry name" value="LprI"/>
    <property type="match status" value="1"/>
</dbReference>
<proteinExistence type="predicted"/>
<accession>A0ABS6VG18</accession>
<dbReference type="InterPro" id="IPR009739">
    <property type="entry name" value="LprI-like_N"/>
</dbReference>
<gene>
    <name evidence="3" type="ORF">KYI95_13855</name>
</gene>
<reference evidence="3 4" key="1">
    <citation type="submission" date="2021-07" db="EMBL/GenBank/DDBJ databases">
        <title>A novel phosphonate cluster across the Pantoea species complex is important for pathogenicity in onion.</title>
        <authorList>
            <person name="Zhao M."/>
            <person name="Stice S."/>
            <person name="Shin G.Y."/>
            <person name="Coutinho T."/>
            <person name="Gitaitis R."/>
            <person name="Kvitko B."/>
            <person name="Dutta B."/>
        </authorList>
    </citation>
    <scope>NUCLEOTIDE SEQUENCE [LARGE SCALE GENOMIC DNA]</scope>
    <source>
        <strain evidence="3 4">BD 382</strain>
    </source>
</reference>
<evidence type="ECO:0000313" key="3">
    <source>
        <dbReference type="EMBL" id="MBW1258262.1"/>
    </source>
</evidence>
<dbReference type="Proteomes" id="UP001197236">
    <property type="component" value="Unassembled WGS sequence"/>
</dbReference>
<keyword evidence="4" id="KW-1185">Reference proteome</keyword>
<comment type="caution">
    <text evidence="3">The sequence shown here is derived from an EMBL/GenBank/DDBJ whole genome shotgun (WGS) entry which is preliminary data.</text>
</comment>
<name>A0ABS6VG18_9GAMM</name>
<feature type="domain" description="Lysozyme inhibitor LprI-like N-terminal" evidence="2">
    <location>
        <begin position="25"/>
        <end position="126"/>
    </location>
</feature>
<keyword evidence="1" id="KW-0732">Signal</keyword>
<evidence type="ECO:0000256" key="1">
    <source>
        <dbReference type="SAM" id="SignalP"/>
    </source>
</evidence>
<feature type="chain" id="PRO_5046544593" evidence="1">
    <location>
        <begin position="22"/>
        <end position="131"/>
    </location>
</feature>
<sequence>MKIYAAFFVASIAVFSVSCFAETLCSKTSNDAELYQCSVKYKSQAEKELNHEYGLARGRIVQMYGAQKKLGEQYAGIMVDTQRNWLKFRDGQCHLEAFAAEEGSNPYDVTTNLCIYRMDTERTAVLKQLPY</sequence>
<organism evidence="3 4">
    <name type="scientific">Pantoea allii</name>
    <dbReference type="NCBI Taxonomy" id="574096"/>
    <lineage>
        <taxon>Bacteria</taxon>
        <taxon>Pseudomonadati</taxon>
        <taxon>Pseudomonadota</taxon>
        <taxon>Gammaproteobacteria</taxon>
        <taxon>Enterobacterales</taxon>
        <taxon>Erwiniaceae</taxon>
        <taxon>Pantoea</taxon>
    </lineage>
</organism>
<evidence type="ECO:0000313" key="4">
    <source>
        <dbReference type="Proteomes" id="UP001197236"/>
    </source>
</evidence>
<evidence type="ECO:0000259" key="2">
    <source>
        <dbReference type="Pfam" id="PF07007"/>
    </source>
</evidence>
<dbReference type="PROSITE" id="PS51257">
    <property type="entry name" value="PROKAR_LIPOPROTEIN"/>
    <property type="match status" value="1"/>
</dbReference>
<dbReference type="EMBL" id="JAHVXZ010000007">
    <property type="protein sequence ID" value="MBW1258262.1"/>
    <property type="molecule type" value="Genomic_DNA"/>
</dbReference>
<feature type="signal peptide" evidence="1">
    <location>
        <begin position="1"/>
        <end position="21"/>
    </location>
</feature>